<dbReference type="InterPro" id="IPR032781">
    <property type="entry name" value="ABC_tran_Xtn"/>
</dbReference>
<protein>
    <submittedName>
        <fullName evidence="5">ATP-binding cassette domain-containing protein</fullName>
    </submittedName>
</protein>
<sequence length="629" mass="72362">MLYQITNGTVSLGGEPVLNHIDFEIHGTEKIAVVGKNGAGKTTLLKLIAGELPLDRDDRREGPGIRCSRQLTVGLLSQHNYQDDNRTVEEELLDSCPCRGSFERERFEYEREYDILFTGFGFEKEHKKKRLNQFSGGEQTKIALIRLLLSKPDILLLDEPTNHLDTETAEWLEDYMKSYPNAVVMVSHDRFFLDQVAEVVYELSDRSLTRYPGNYTHYRQEKLKRIRIQRKAYERQQEELARLEALVERFKHKPNKASFARSKKKSMERMERVEKPSEDDAHIFTGEINPLVPGGKWVFDSEHLKIGYDHPLLEITMRIRRGQKIALLGPNGAGKTTFLKTVAGYLPSLDGQFSLGSHITIGYFDQHSAAVESTQTVFEHFSSYFPALTQKEARSILGAYLFGGGEAQKQVCTLSGGEKARLVLAELLQSRPNFLILDEPTNHMDIQAKETLESAFRAYTGTILFVSHDRYFVRQVADAVLIFEDQSVLYYPFGYEHYLERRRKMSDGPALSAQIRAEEQALIAGMRAVPKAERHRLKEIPAEEAYADWKMRLAGEQLEAASMVCGRLDRQMRSMWDTWICSEEFWNGMPWQQEEAYEVLKRNYEEAFAHWHCACMEWIDTALEVDRGL</sequence>
<dbReference type="AlphaFoldDB" id="A0A949K196"/>
<dbReference type="SMART" id="SM00382">
    <property type="entry name" value="AAA"/>
    <property type="match status" value="2"/>
</dbReference>
<dbReference type="PANTHER" id="PTHR42855:SF2">
    <property type="entry name" value="DRUG RESISTANCE ABC TRANSPORTER,ATP-BINDING PROTEIN"/>
    <property type="match status" value="1"/>
</dbReference>
<accession>A0A949K196</accession>
<dbReference type="Gene3D" id="3.40.50.300">
    <property type="entry name" value="P-loop containing nucleotide triphosphate hydrolases"/>
    <property type="match status" value="2"/>
</dbReference>
<proteinExistence type="predicted"/>
<organism evidence="5 6">
    <name type="scientific">Diplocloster agilis</name>
    <dbReference type="NCBI Taxonomy" id="2850323"/>
    <lineage>
        <taxon>Bacteria</taxon>
        <taxon>Bacillati</taxon>
        <taxon>Bacillota</taxon>
        <taxon>Clostridia</taxon>
        <taxon>Lachnospirales</taxon>
        <taxon>Lachnospiraceae</taxon>
        <taxon>Diplocloster</taxon>
    </lineage>
</organism>
<keyword evidence="1" id="KW-0547">Nucleotide-binding</keyword>
<dbReference type="EMBL" id="JAHQCW010000021">
    <property type="protein sequence ID" value="MBU9737487.1"/>
    <property type="molecule type" value="Genomic_DNA"/>
</dbReference>
<dbReference type="Pfam" id="PF12848">
    <property type="entry name" value="ABC_tran_Xtn"/>
    <property type="match status" value="1"/>
</dbReference>
<dbReference type="PANTHER" id="PTHR42855">
    <property type="entry name" value="ABC TRANSPORTER ATP-BINDING SUBUNIT"/>
    <property type="match status" value="1"/>
</dbReference>
<feature type="coiled-coil region" evidence="3">
    <location>
        <begin position="219"/>
        <end position="253"/>
    </location>
</feature>
<keyword evidence="6" id="KW-1185">Reference proteome</keyword>
<name>A0A949K196_9FIRM</name>
<dbReference type="PROSITE" id="PS00211">
    <property type="entry name" value="ABC_TRANSPORTER_1"/>
    <property type="match status" value="2"/>
</dbReference>
<dbReference type="InterPro" id="IPR003439">
    <property type="entry name" value="ABC_transporter-like_ATP-bd"/>
</dbReference>
<keyword evidence="2 5" id="KW-0067">ATP-binding</keyword>
<dbReference type="RefSeq" id="WP_238722012.1">
    <property type="nucleotide sequence ID" value="NZ_JAHQCW010000021.1"/>
</dbReference>
<gene>
    <name evidence="5" type="ORF">KTH89_13135</name>
</gene>
<dbReference type="InterPro" id="IPR017871">
    <property type="entry name" value="ABC_transporter-like_CS"/>
</dbReference>
<evidence type="ECO:0000313" key="5">
    <source>
        <dbReference type="EMBL" id="MBU9737487.1"/>
    </source>
</evidence>
<dbReference type="PROSITE" id="PS50893">
    <property type="entry name" value="ABC_TRANSPORTER_2"/>
    <property type="match status" value="2"/>
</dbReference>
<feature type="domain" description="ABC transporter" evidence="4">
    <location>
        <begin position="3"/>
        <end position="230"/>
    </location>
</feature>
<keyword evidence="3" id="KW-0175">Coiled coil</keyword>
<feature type="domain" description="ABC transporter" evidence="4">
    <location>
        <begin position="297"/>
        <end position="510"/>
    </location>
</feature>
<dbReference type="FunFam" id="3.40.50.300:FF:000011">
    <property type="entry name" value="Putative ABC transporter ATP-binding component"/>
    <property type="match status" value="1"/>
</dbReference>
<dbReference type="SUPFAM" id="SSF52540">
    <property type="entry name" value="P-loop containing nucleoside triphosphate hydrolases"/>
    <property type="match status" value="2"/>
</dbReference>
<evidence type="ECO:0000256" key="2">
    <source>
        <dbReference type="ARBA" id="ARBA00022840"/>
    </source>
</evidence>
<evidence type="ECO:0000259" key="4">
    <source>
        <dbReference type="PROSITE" id="PS50893"/>
    </source>
</evidence>
<dbReference type="InterPro" id="IPR027417">
    <property type="entry name" value="P-loop_NTPase"/>
</dbReference>
<reference evidence="5" key="1">
    <citation type="submission" date="2021-06" db="EMBL/GenBank/DDBJ databases">
        <title>Description of novel taxa of the family Lachnospiraceae.</title>
        <authorList>
            <person name="Chaplin A.V."/>
            <person name="Sokolova S.R."/>
            <person name="Pikina A.P."/>
            <person name="Korzhanova M."/>
            <person name="Belova V."/>
            <person name="Korostin D."/>
            <person name="Efimov B.A."/>
        </authorList>
    </citation>
    <scope>NUCLEOTIDE SEQUENCE</scope>
    <source>
        <strain evidence="5">ASD5720</strain>
    </source>
</reference>
<dbReference type="CDD" id="cd03221">
    <property type="entry name" value="ABCF_EF-3"/>
    <property type="match status" value="2"/>
</dbReference>
<dbReference type="GO" id="GO:0016887">
    <property type="term" value="F:ATP hydrolysis activity"/>
    <property type="evidence" value="ECO:0007669"/>
    <property type="project" value="InterPro"/>
</dbReference>
<evidence type="ECO:0000313" key="6">
    <source>
        <dbReference type="Proteomes" id="UP000712157"/>
    </source>
</evidence>
<dbReference type="GO" id="GO:0005524">
    <property type="term" value="F:ATP binding"/>
    <property type="evidence" value="ECO:0007669"/>
    <property type="project" value="UniProtKB-KW"/>
</dbReference>
<evidence type="ECO:0000256" key="1">
    <source>
        <dbReference type="ARBA" id="ARBA00022741"/>
    </source>
</evidence>
<dbReference type="Proteomes" id="UP000712157">
    <property type="component" value="Unassembled WGS sequence"/>
</dbReference>
<evidence type="ECO:0000256" key="3">
    <source>
        <dbReference type="SAM" id="Coils"/>
    </source>
</evidence>
<dbReference type="InterPro" id="IPR003593">
    <property type="entry name" value="AAA+_ATPase"/>
</dbReference>
<dbReference type="Pfam" id="PF00005">
    <property type="entry name" value="ABC_tran"/>
    <property type="match status" value="2"/>
</dbReference>
<dbReference type="InterPro" id="IPR051309">
    <property type="entry name" value="ABCF_ATPase"/>
</dbReference>
<comment type="caution">
    <text evidence="5">The sequence shown here is derived from an EMBL/GenBank/DDBJ whole genome shotgun (WGS) entry which is preliminary data.</text>
</comment>